<dbReference type="Proteomes" id="UP000077202">
    <property type="component" value="Unassembled WGS sequence"/>
</dbReference>
<sequence length="167" mass="18086">MLSSPVLQLQQEGGIAYKEFSRSASGDGRNCHCPWKAVERSSFYSNSEEVCLGKGGAQTCPPARLTDVVIAKEQHHPSMPASSNDEDRTACRLVMDPYAIAALGGHYTAVPLNQSPTGPRPTSQTQRPGRRPLGRKDLLEIALFGLSTVASFRLGGLTLIRLRHLSL</sequence>
<protein>
    <submittedName>
        <fullName evidence="2">Uncharacterized protein</fullName>
    </submittedName>
</protein>
<keyword evidence="3" id="KW-1185">Reference proteome</keyword>
<evidence type="ECO:0000256" key="1">
    <source>
        <dbReference type="SAM" id="MobiDB-lite"/>
    </source>
</evidence>
<reference evidence="2" key="1">
    <citation type="submission" date="2016-03" db="EMBL/GenBank/DDBJ databases">
        <title>Mechanisms controlling the formation of the plant cell surface in tip-growing cells are functionally conserved among land plants.</title>
        <authorList>
            <person name="Honkanen S."/>
            <person name="Jones V.A."/>
            <person name="Morieri G."/>
            <person name="Champion C."/>
            <person name="Hetherington A.J."/>
            <person name="Kelly S."/>
            <person name="Saint-Marcoux D."/>
            <person name="Proust H."/>
            <person name="Prescott H."/>
            <person name="Dolan L."/>
        </authorList>
    </citation>
    <scope>NUCLEOTIDE SEQUENCE [LARGE SCALE GENOMIC DNA]</scope>
    <source>
        <tissue evidence="2">Whole gametophyte</tissue>
    </source>
</reference>
<evidence type="ECO:0000313" key="3">
    <source>
        <dbReference type="Proteomes" id="UP000077202"/>
    </source>
</evidence>
<dbReference type="AlphaFoldDB" id="A0A176VNF7"/>
<gene>
    <name evidence="2" type="ORF">AXG93_3348s1160</name>
</gene>
<accession>A0A176VNF7</accession>
<feature type="compositionally biased region" description="Polar residues" evidence="1">
    <location>
        <begin position="111"/>
        <end position="127"/>
    </location>
</feature>
<feature type="region of interest" description="Disordered" evidence="1">
    <location>
        <begin position="111"/>
        <end position="132"/>
    </location>
</feature>
<evidence type="ECO:0000313" key="2">
    <source>
        <dbReference type="EMBL" id="OAE22458.1"/>
    </source>
</evidence>
<proteinExistence type="predicted"/>
<organism evidence="2 3">
    <name type="scientific">Marchantia polymorpha subsp. ruderalis</name>
    <dbReference type="NCBI Taxonomy" id="1480154"/>
    <lineage>
        <taxon>Eukaryota</taxon>
        <taxon>Viridiplantae</taxon>
        <taxon>Streptophyta</taxon>
        <taxon>Embryophyta</taxon>
        <taxon>Marchantiophyta</taxon>
        <taxon>Marchantiopsida</taxon>
        <taxon>Marchantiidae</taxon>
        <taxon>Marchantiales</taxon>
        <taxon>Marchantiaceae</taxon>
        <taxon>Marchantia</taxon>
    </lineage>
</organism>
<name>A0A176VNF7_MARPO</name>
<dbReference type="EMBL" id="LVLJ01003179">
    <property type="protein sequence ID" value="OAE22458.1"/>
    <property type="molecule type" value="Genomic_DNA"/>
</dbReference>
<comment type="caution">
    <text evidence="2">The sequence shown here is derived from an EMBL/GenBank/DDBJ whole genome shotgun (WGS) entry which is preliminary data.</text>
</comment>